<dbReference type="Gene3D" id="3.40.720.10">
    <property type="entry name" value="Alkaline Phosphatase, subunit A"/>
    <property type="match status" value="1"/>
</dbReference>
<evidence type="ECO:0000313" key="9">
    <source>
        <dbReference type="Proteomes" id="UP001357452"/>
    </source>
</evidence>
<dbReference type="InterPro" id="IPR035874">
    <property type="entry name" value="IDS"/>
</dbReference>
<evidence type="ECO:0000256" key="4">
    <source>
        <dbReference type="ARBA" id="ARBA00022729"/>
    </source>
</evidence>
<dbReference type="CDD" id="cd16030">
    <property type="entry name" value="iduronate-2-sulfatase"/>
    <property type="match status" value="1"/>
</dbReference>
<comment type="similarity">
    <text evidence="2">Belongs to the sulfatase family.</text>
</comment>
<evidence type="ECO:0000256" key="5">
    <source>
        <dbReference type="ARBA" id="ARBA00022801"/>
    </source>
</evidence>
<keyword evidence="5" id="KW-0378">Hydrolase</keyword>
<gene>
    <name evidence="8" type="ORF">V2H41_10295</name>
</gene>
<comment type="caution">
    <text evidence="8">The sequence shown here is derived from an EMBL/GenBank/DDBJ whole genome shotgun (WGS) entry which is preliminary data.</text>
</comment>
<keyword evidence="6" id="KW-0106">Calcium</keyword>
<sequence>MIKRGILFFLGIWSTFLVTAQSSSNKWNVLFIAVDDLRPELGCYGNKYVYSPNIDALASGGVVFMNHYVTVPTCGASRASILTGKLPRTVQDLSNEAMEHKLKGVPSDFNPETFVHAFRLNGYYTVGIGKISHAPDGYIYKYQEPKSNRLELPQSWDEMLFNAGKWGTGWNAFFGYTDGTNRNALNGEVKPYEAAHVSDDAYPDGLTAALAVQKLQELASRNQPFFLAVGFFKPHLPFNAPKKYWDLYEEEQIPLAPFSDIPEGVNEASLHNSAEFNGYKKGEEKASLRQAVSDAYALKLRHAYLAGVSYVDAQIGKVLDALKKLHLEENTIVIVWGDHGWHLGDQRVWGKHTLSEWSLRSPLIIKVPSVTKAYSCKKIVSSVDIYPTLTELCDVKVKHQSDGRSLIPLLKNLKDKNWENVAYSYFRRGISMRTERYRLTKYFRTETPTVELFDYDSDPFERKNMAAEHPEIVERLTKLWEKGNTGIWKAKGG</sequence>
<dbReference type="PANTHER" id="PTHR45953">
    <property type="entry name" value="IDURONATE 2-SULFATASE"/>
    <property type="match status" value="1"/>
</dbReference>
<evidence type="ECO:0000256" key="1">
    <source>
        <dbReference type="ARBA" id="ARBA00001913"/>
    </source>
</evidence>
<evidence type="ECO:0000256" key="6">
    <source>
        <dbReference type="ARBA" id="ARBA00022837"/>
    </source>
</evidence>
<keyword evidence="9" id="KW-1185">Reference proteome</keyword>
<organism evidence="8 9">
    <name type="scientific">Niabella digestorum</name>
    <dbReference type="NCBI Taxonomy" id="3117701"/>
    <lineage>
        <taxon>Bacteria</taxon>
        <taxon>Pseudomonadati</taxon>
        <taxon>Bacteroidota</taxon>
        <taxon>Chitinophagia</taxon>
        <taxon>Chitinophagales</taxon>
        <taxon>Chitinophagaceae</taxon>
        <taxon>Niabella</taxon>
    </lineage>
</organism>
<evidence type="ECO:0000259" key="7">
    <source>
        <dbReference type="Pfam" id="PF00884"/>
    </source>
</evidence>
<keyword evidence="4" id="KW-0732">Signal</keyword>
<dbReference type="InterPro" id="IPR000917">
    <property type="entry name" value="Sulfatase_N"/>
</dbReference>
<comment type="cofactor">
    <cofactor evidence="1">
        <name>Ca(2+)</name>
        <dbReference type="ChEBI" id="CHEBI:29108"/>
    </cofactor>
</comment>
<dbReference type="Proteomes" id="UP001357452">
    <property type="component" value="Unassembled WGS sequence"/>
</dbReference>
<dbReference type="RefSeq" id="WP_330975071.1">
    <property type="nucleotide sequence ID" value="NZ_JAZGLY010000005.1"/>
</dbReference>
<proteinExistence type="inferred from homology"/>
<protein>
    <submittedName>
        <fullName evidence="8">Sulfatase</fullName>
    </submittedName>
</protein>
<accession>A0ABU7RI36</accession>
<feature type="domain" description="Sulfatase N-terminal" evidence="7">
    <location>
        <begin position="28"/>
        <end position="394"/>
    </location>
</feature>
<dbReference type="PANTHER" id="PTHR45953:SF1">
    <property type="entry name" value="IDURONATE 2-SULFATASE"/>
    <property type="match status" value="1"/>
</dbReference>
<dbReference type="SUPFAM" id="SSF53649">
    <property type="entry name" value="Alkaline phosphatase-like"/>
    <property type="match status" value="1"/>
</dbReference>
<keyword evidence="3" id="KW-0479">Metal-binding</keyword>
<dbReference type="Pfam" id="PF00884">
    <property type="entry name" value="Sulfatase"/>
    <property type="match status" value="1"/>
</dbReference>
<dbReference type="EMBL" id="JAZGLY010000005">
    <property type="protein sequence ID" value="MEE6187663.1"/>
    <property type="molecule type" value="Genomic_DNA"/>
</dbReference>
<dbReference type="InterPro" id="IPR017850">
    <property type="entry name" value="Alkaline_phosphatase_core_sf"/>
</dbReference>
<reference evidence="8 9" key="1">
    <citation type="submission" date="2024-01" db="EMBL/GenBank/DDBJ databases">
        <title>Niabella digestum sp. nov., isolated from waste digestion system.</title>
        <authorList>
            <person name="Zhang L."/>
        </authorList>
    </citation>
    <scope>NUCLEOTIDE SEQUENCE [LARGE SCALE GENOMIC DNA]</scope>
    <source>
        <strain evidence="8 9">A18</strain>
    </source>
</reference>
<evidence type="ECO:0000256" key="3">
    <source>
        <dbReference type="ARBA" id="ARBA00022723"/>
    </source>
</evidence>
<evidence type="ECO:0000313" key="8">
    <source>
        <dbReference type="EMBL" id="MEE6187663.1"/>
    </source>
</evidence>
<name>A0ABU7RI36_9BACT</name>
<evidence type="ECO:0000256" key="2">
    <source>
        <dbReference type="ARBA" id="ARBA00008779"/>
    </source>
</evidence>